<reference evidence="5" key="1">
    <citation type="submission" date="2020-08" db="EMBL/GenBank/DDBJ databases">
        <title>Genome sequencing and assembly of the red palm weevil Rhynchophorus ferrugineus.</title>
        <authorList>
            <person name="Dias G.B."/>
            <person name="Bergman C.M."/>
            <person name="Manee M."/>
        </authorList>
    </citation>
    <scope>NUCLEOTIDE SEQUENCE</scope>
    <source>
        <strain evidence="5">AA-2017</strain>
        <tissue evidence="5">Whole larva</tissue>
    </source>
</reference>
<dbReference type="CDD" id="cd02989">
    <property type="entry name" value="Phd_like_TxnDC9"/>
    <property type="match status" value="1"/>
</dbReference>
<evidence type="ECO:0000256" key="1">
    <source>
        <dbReference type="ARBA" id="ARBA00026148"/>
    </source>
</evidence>
<evidence type="ECO:0000259" key="4">
    <source>
        <dbReference type="Pfam" id="PF00085"/>
    </source>
</evidence>
<name>A0A834HRE5_RHYFE</name>
<dbReference type="OrthoDB" id="10257948at2759"/>
<feature type="coiled-coil region" evidence="2">
    <location>
        <begin position="9"/>
        <end position="48"/>
    </location>
</feature>
<dbReference type="PANTHER" id="PTHR21148">
    <property type="entry name" value="THIOREDOXIN DOMAIN-CONTAINING PROTEIN 9"/>
    <property type="match status" value="1"/>
</dbReference>
<feature type="region of interest" description="Disordered" evidence="3">
    <location>
        <begin position="175"/>
        <end position="204"/>
    </location>
</feature>
<dbReference type="EMBL" id="JAACXV010014584">
    <property type="protein sequence ID" value="KAF7265849.1"/>
    <property type="molecule type" value="Genomic_DNA"/>
</dbReference>
<dbReference type="AlphaFoldDB" id="A0A834HRE5"/>
<dbReference type="Pfam" id="PF00085">
    <property type="entry name" value="Thioredoxin"/>
    <property type="match status" value="1"/>
</dbReference>
<dbReference type="Proteomes" id="UP000625711">
    <property type="component" value="Unassembled WGS sequence"/>
</dbReference>
<dbReference type="InterPro" id="IPR036249">
    <property type="entry name" value="Thioredoxin-like_sf"/>
</dbReference>
<sequence>MDAQLLNVTKAIERQVDAAIEQIDNLDVNDLEQLRKNRIKELQKQEERKKEWLLNDHGKYEELPEEKSFFDVIKQSDNVVIHFYRNSSERCLIVDKHLKVLAPKHLETRFTKLNAEKCPFLAEKLKIKVIPTIVLIQKTILVDKIVGFTQLGNRDDFTTDILEWRIAQNNIINYDGDLSTPPDQQPSKTAKGYNKKIRDSSYNREDDDLDIEEYGLKNDNAKMDYLSKPMCPVQSNELTPEELEELDLLD</sequence>
<protein>
    <recommendedName>
        <fullName evidence="1">Thioredoxin domain-containing protein 9</fullName>
    </recommendedName>
</protein>
<evidence type="ECO:0000313" key="5">
    <source>
        <dbReference type="EMBL" id="KAF7265849.1"/>
    </source>
</evidence>
<organism evidence="5 6">
    <name type="scientific">Rhynchophorus ferrugineus</name>
    <name type="common">Red palm weevil</name>
    <name type="synonym">Curculio ferrugineus</name>
    <dbReference type="NCBI Taxonomy" id="354439"/>
    <lineage>
        <taxon>Eukaryota</taxon>
        <taxon>Metazoa</taxon>
        <taxon>Ecdysozoa</taxon>
        <taxon>Arthropoda</taxon>
        <taxon>Hexapoda</taxon>
        <taxon>Insecta</taxon>
        <taxon>Pterygota</taxon>
        <taxon>Neoptera</taxon>
        <taxon>Endopterygota</taxon>
        <taxon>Coleoptera</taxon>
        <taxon>Polyphaga</taxon>
        <taxon>Cucujiformia</taxon>
        <taxon>Curculionidae</taxon>
        <taxon>Dryophthorinae</taxon>
        <taxon>Rhynchophorus</taxon>
    </lineage>
</organism>
<accession>A0A834HRE5</accession>
<feature type="domain" description="Thioredoxin" evidence="4">
    <location>
        <begin position="66"/>
        <end position="149"/>
    </location>
</feature>
<dbReference type="SUPFAM" id="SSF52833">
    <property type="entry name" value="Thioredoxin-like"/>
    <property type="match status" value="1"/>
</dbReference>
<keyword evidence="2" id="KW-0175">Coiled coil</keyword>
<dbReference type="Gene3D" id="3.40.30.10">
    <property type="entry name" value="Glutaredoxin"/>
    <property type="match status" value="1"/>
</dbReference>
<keyword evidence="6" id="KW-1185">Reference proteome</keyword>
<proteinExistence type="predicted"/>
<evidence type="ECO:0000256" key="3">
    <source>
        <dbReference type="SAM" id="MobiDB-lite"/>
    </source>
</evidence>
<evidence type="ECO:0000313" key="6">
    <source>
        <dbReference type="Proteomes" id="UP000625711"/>
    </source>
</evidence>
<gene>
    <name evidence="5" type="ORF">GWI33_020919</name>
</gene>
<evidence type="ECO:0000256" key="2">
    <source>
        <dbReference type="SAM" id="Coils"/>
    </source>
</evidence>
<dbReference type="InterPro" id="IPR013766">
    <property type="entry name" value="Thioredoxin_domain"/>
</dbReference>
<comment type="caution">
    <text evidence="5">The sequence shown here is derived from an EMBL/GenBank/DDBJ whole genome shotgun (WGS) entry which is preliminary data.</text>
</comment>